<feature type="compositionally biased region" description="Polar residues" evidence="2">
    <location>
        <begin position="39"/>
        <end position="50"/>
    </location>
</feature>
<sequence>MEDGAQPIVPKPPTVVKPSEKIAANRRALSVLLRQVSNDGSSSVNDLSSTDDGHGGRAPRRAHRTVGLLREMTKIKTLEELLEHESQYRGIIESNQTRQRASITTQKYGVITVIEEQAVVHDAEQSKRHFVELDEAHSRLKHLSLLQLITEEFSQRTRVERQHPPQCFVDSYVDIQLRLLRQRERVERSDLLEPMYSLETLEAFHRYLMEQEYWMEWAGSLREVIAKKMNSERSFLEAQKEERATCELQEYVHRDGLESVMHSQYVLFVGQCRRDLRYLEHNDVQKVEERKRAAIARDEERWFHTIAEESVRVRRAVSGTIEASKIGFSELQWRNVIESEASSAFREVMTACLRGWHAVHQTSMNRTEVFSSTIRSEQLRRVDVEDSFRASMNALLRRALEEHQFVAHRDWERTHVKESYLDGRVAIWKQQEGLIDTMYQQHQRQVRLLRLTSKSVVLESVEAAKRDLIVVEQWKVFLLFYLWSSVQRYKILSVTTAAAIEKEEQEAWSSLQKRFDAGALVIHTNPQYRMVEDEDAQRDVLNDQELDARLFLYRNFKAGRRDITKAVVEVGSLLVTSSEDTARRRIESQALYGRIAIQHAALLSACGAEKNDTIGKSEALERRLIYARILDYVRNLFREDIEYEQEGAFHDMEQHKLLDEELQTRVAMLGEEDERSAFLFKMSDAKHYRLAHLMREEMEQRTSILAAADVGFNALSTKIACSSFGSSSPSLFFSTLQDRALLRQLRMYDAKSFMEDLEKETQQVLCADEPSRRRLMVMSEFHQRSELTMIHHEAVSRNVIALQEEREAKSVMDAAFRLLSRDVAHHEHIAVREVGNVEAVARNNADVEERVQLLRLLETQEEQYRVAEQQIRLRMLLDEGPLLREYFRQAEEFASSEDIQRDTIRCLWIAESAVQRTAELERQQREAEMQAALYQQQVEETAASTEHSETTAQAESPHADEEPPVMEAYTIMSPPAKMKAPKRAQVFDVVLHSVQLSTLTKAIAASGGPFMLQASSNMEEAALQWTTVPYDETQHIAIGSKTLKVLQPVDTAACRWEVEGEVGVSVSLQVLLGGEPILSGLRHVPWSECVETTNDGLITLPLITEHAGMASGKATLLIEIR</sequence>
<feature type="compositionally biased region" description="Low complexity" evidence="2">
    <location>
        <begin position="939"/>
        <end position="956"/>
    </location>
</feature>
<evidence type="ECO:0000256" key="1">
    <source>
        <dbReference type="SAM" id="Coils"/>
    </source>
</evidence>
<feature type="region of interest" description="Disordered" evidence="2">
    <location>
        <begin position="39"/>
        <end position="63"/>
    </location>
</feature>
<feature type="region of interest" description="Disordered" evidence="2">
    <location>
        <begin position="937"/>
        <end position="961"/>
    </location>
</feature>
<evidence type="ECO:0000256" key="2">
    <source>
        <dbReference type="SAM" id="MobiDB-lite"/>
    </source>
</evidence>
<feature type="coiled-coil region" evidence="1">
    <location>
        <begin position="910"/>
        <end position="937"/>
    </location>
</feature>
<gene>
    <name evidence="3" type="ORF">BSAL_31080</name>
</gene>
<name>A0A0S4JIJ8_BODSA</name>
<evidence type="ECO:0000313" key="3">
    <source>
        <dbReference type="EMBL" id="CUG91276.1"/>
    </source>
</evidence>
<dbReference type="AlphaFoldDB" id="A0A0S4JIJ8"/>
<proteinExistence type="predicted"/>
<evidence type="ECO:0000313" key="4">
    <source>
        <dbReference type="Proteomes" id="UP000051952"/>
    </source>
</evidence>
<organism evidence="3 4">
    <name type="scientific">Bodo saltans</name>
    <name type="common">Flagellated protozoan</name>
    <dbReference type="NCBI Taxonomy" id="75058"/>
    <lineage>
        <taxon>Eukaryota</taxon>
        <taxon>Discoba</taxon>
        <taxon>Euglenozoa</taxon>
        <taxon>Kinetoplastea</taxon>
        <taxon>Metakinetoplastina</taxon>
        <taxon>Eubodonida</taxon>
        <taxon>Bodonidae</taxon>
        <taxon>Bodo</taxon>
    </lineage>
</organism>
<keyword evidence="1" id="KW-0175">Coiled coil</keyword>
<reference evidence="4" key="1">
    <citation type="submission" date="2015-09" db="EMBL/GenBank/DDBJ databases">
        <authorList>
            <consortium name="Pathogen Informatics"/>
        </authorList>
    </citation>
    <scope>NUCLEOTIDE SEQUENCE [LARGE SCALE GENOMIC DNA]</scope>
    <source>
        <strain evidence="4">Lake Konstanz</strain>
    </source>
</reference>
<keyword evidence="4" id="KW-1185">Reference proteome</keyword>
<dbReference type="OMA" id="CARFRIT"/>
<dbReference type="VEuPathDB" id="TriTrypDB:BSAL_31080"/>
<dbReference type="EMBL" id="CYKH01001902">
    <property type="protein sequence ID" value="CUG91276.1"/>
    <property type="molecule type" value="Genomic_DNA"/>
</dbReference>
<accession>A0A0S4JIJ8</accession>
<dbReference type="Proteomes" id="UP000051952">
    <property type="component" value="Unassembled WGS sequence"/>
</dbReference>
<protein>
    <submittedName>
        <fullName evidence="3">Uncharacterized protein</fullName>
    </submittedName>
</protein>